<feature type="compositionally biased region" description="Low complexity" evidence="4">
    <location>
        <begin position="274"/>
        <end position="291"/>
    </location>
</feature>
<feature type="compositionally biased region" description="Basic and acidic residues" evidence="4">
    <location>
        <begin position="510"/>
        <end position="530"/>
    </location>
</feature>
<evidence type="ECO:0000256" key="1">
    <source>
        <dbReference type="ARBA" id="ARBA00022443"/>
    </source>
</evidence>
<dbReference type="InterPro" id="IPR000219">
    <property type="entry name" value="DH_dom"/>
</dbReference>
<dbReference type="EMBL" id="CH963847">
    <property type="protein sequence ID" value="KRF97681.1"/>
    <property type="molecule type" value="Genomic_DNA"/>
</dbReference>
<dbReference type="InterPro" id="IPR001452">
    <property type="entry name" value="SH3_domain"/>
</dbReference>
<dbReference type="Pfam" id="PF22697">
    <property type="entry name" value="SOS1_NGEF_PH"/>
    <property type="match status" value="1"/>
</dbReference>
<evidence type="ECO:0000313" key="9">
    <source>
        <dbReference type="Proteomes" id="UP000007798"/>
    </source>
</evidence>
<evidence type="ECO:0000259" key="7">
    <source>
        <dbReference type="PROSITE" id="PS50010"/>
    </source>
</evidence>
<evidence type="ECO:0000259" key="6">
    <source>
        <dbReference type="PROSITE" id="PS50003"/>
    </source>
</evidence>
<evidence type="ECO:0000256" key="3">
    <source>
        <dbReference type="PROSITE-ProRule" id="PRU00192"/>
    </source>
</evidence>
<dbReference type="PROSITE" id="PS50002">
    <property type="entry name" value="SH3"/>
    <property type="match status" value="1"/>
</dbReference>
<dbReference type="CDD" id="cd00160">
    <property type="entry name" value="RhoGEF"/>
    <property type="match status" value="1"/>
</dbReference>
<dbReference type="InterPro" id="IPR011993">
    <property type="entry name" value="PH-like_dom_sf"/>
</dbReference>
<dbReference type="OrthoDB" id="10256089at2759"/>
<sequence length="852" mass="93456">MKSVKKFLNERMNSVDSADGGGGGGASAGGKKTTLDRLKCSSGDQHQSLDQNAGSDANPSTTSGSGAGYVSLPNTPLPLSAPIAVGDPSPSPSLADSAQNTPLCTLDEDDTTSPKLPATAPANQEQSPFTFPTVQQQQQPPPAQQQQQQPAQRKSRRKISLPWFRQSSVSSSHGVLSRQHTIDTPSSFRFFRQPSNSGFKLGNQEATWVVADYTASSGSNELSVSKGQQVEIIELPTASEPHFCLVRLNLQHDDAAVQEGLVPVAVLKPPPGSHKPASSSSSAVGAAAQKANDSMQQDQGNRSGKADALSSSTKRRGFSGRKWLPPPLRKLSQSKVEKPPNDKSLIKKPSEKNLRTPQKHVEEQQQQQQLVEGGGATGTPVNLSSTPQYTTPQQQQQQQTQHQADFEPDEEAGLEMPPPMKPIQEPHLIANGPPAYTKDLKEPANLASAGKFDEIEQIVRERTEQHESNSRVDGSGGSSTAGGGGGGAGGGGGVGAGGENANTNGHGRSHAGDNNEENHTSAMDSKEAAQRKRQHVLKELVTTEETYVSDLNEIVNGYMAEVYNSSSDIPMPDDLKGGKIRLVFNNIKDIHDWHKESFVRALRHCQKTPSELGPLIKRSTPKFAMYYYYCSNKPLSEFIVSAHYDYFDCIRQKLGHRMDLRNLIIKPVQRITKYELLIKDLIKATEGAGLHKEVAILQEAYQQMKVVVNTVNDMMMILRSLQDFDGEITAQGNLLMQGPLNCVTEAAKQRELQVFLFQQIIIFADIEKAKTQFCDPTFKYRSHIQLNHMQIKELGDCRFQIKSTDPNKPEVVMICQASSKERYAEWWGMLEKILEQQNELINILSNPIQYHR</sequence>
<dbReference type="GO" id="GO:0005737">
    <property type="term" value="C:cytoplasm"/>
    <property type="evidence" value="ECO:0007669"/>
    <property type="project" value="TreeGrafter"/>
</dbReference>
<feature type="compositionally biased region" description="Basic and acidic residues" evidence="4">
    <location>
        <begin position="451"/>
        <end position="470"/>
    </location>
</feature>
<protein>
    <submittedName>
        <fullName evidence="8">Uncharacterized protein, isoform B</fullName>
    </submittedName>
</protein>
<dbReference type="Gene3D" id="1.20.900.10">
    <property type="entry name" value="Dbl homology (DH) domain"/>
    <property type="match status" value="1"/>
</dbReference>
<dbReference type="PANTHER" id="PTHR22826:SF106">
    <property type="entry name" value="TRIO, ISOFORM A"/>
    <property type="match status" value="1"/>
</dbReference>
<dbReference type="PROSITE" id="PS50010">
    <property type="entry name" value="DH_2"/>
    <property type="match status" value="1"/>
</dbReference>
<dbReference type="InterPro" id="IPR036028">
    <property type="entry name" value="SH3-like_dom_sf"/>
</dbReference>
<dbReference type="GO" id="GO:0035556">
    <property type="term" value="P:intracellular signal transduction"/>
    <property type="evidence" value="ECO:0007669"/>
    <property type="project" value="InterPro"/>
</dbReference>
<feature type="domain" description="PH" evidence="6">
    <location>
        <begin position="727"/>
        <end position="835"/>
    </location>
</feature>
<dbReference type="PANTHER" id="PTHR22826">
    <property type="entry name" value="RHO GUANINE EXCHANGE FACTOR-RELATED"/>
    <property type="match status" value="1"/>
</dbReference>
<reference evidence="8 9" key="1">
    <citation type="journal article" date="2007" name="Nature">
        <title>Evolution of genes and genomes on the Drosophila phylogeny.</title>
        <authorList>
            <consortium name="Drosophila 12 Genomes Consortium"/>
            <person name="Clark A.G."/>
            <person name="Eisen M.B."/>
            <person name="Smith D.R."/>
            <person name="Bergman C.M."/>
            <person name="Oliver B."/>
            <person name="Markow T.A."/>
            <person name="Kaufman T.C."/>
            <person name="Kellis M."/>
            <person name="Gelbart W."/>
            <person name="Iyer V.N."/>
            <person name="Pollard D.A."/>
            <person name="Sackton T.B."/>
            <person name="Larracuente A.M."/>
            <person name="Singh N.D."/>
            <person name="Abad J.P."/>
            <person name="Abt D.N."/>
            <person name="Adryan B."/>
            <person name="Aguade M."/>
            <person name="Akashi H."/>
            <person name="Anderson W.W."/>
            <person name="Aquadro C.F."/>
            <person name="Ardell D.H."/>
            <person name="Arguello R."/>
            <person name="Artieri C.G."/>
            <person name="Barbash D.A."/>
            <person name="Barker D."/>
            <person name="Barsanti P."/>
            <person name="Batterham P."/>
            <person name="Batzoglou S."/>
            <person name="Begun D."/>
            <person name="Bhutkar A."/>
            <person name="Blanco E."/>
            <person name="Bosak S.A."/>
            <person name="Bradley R.K."/>
            <person name="Brand A.D."/>
            <person name="Brent M.R."/>
            <person name="Brooks A.N."/>
            <person name="Brown R.H."/>
            <person name="Butlin R.K."/>
            <person name="Caggese C."/>
            <person name="Calvi B.R."/>
            <person name="Bernardo de Carvalho A."/>
            <person name="Caspi A."/>
            <person name="Castrezana S."/>
            <person name="Celniker S.E."/>
            <person name="Chang J.L."/>
            <person name="Chapple C."/>
            <person name="Chatterji S."/>
            <person name="Chinwalla A."/>
            <person name="Civetta A."/>
            <person name="Clifton S.W."/>
            <person name="Comeron J.M."/>
            <person name="Costello J.C."/>
            <person name="Coyne J.A."/>
            <person name="Daub J."/>
            <person name="David R.G."/>
            <person name="Delcher A.L."/>
            <person name="Delehaunty K."/>
            <person name="Do C.B."/>
            <person name="Ebling H."/>
            <person name="Edwards K."/>
            <person name="Eickbush T."/>
            <person name="Evans J.D."/>
            <person name="Filipski A."/>
            <person name="Findeiss S."/>
            <person name="Freyhult E."/>
            <person name="Fulton L."/>
            <person name="Fulton R."/>
            <person name="Garcia A.C."/>
            <person name="Gardiner A."/>
            <person name="Garfield D.A."/>
            <person name="Garvin B.E."/>
            <person name="Gibson G."/>
            <person name="Gilbert D."/>
            <person name="Gnerre S."/>
            <person name="Godfrey J."/>
            <person name="Good R."/>
            <person name="Gotea V."/>
            <person name="Gravely B."/>
            <person name="Greenberg A.J."/>
            <person name="Griffiths-Jones S."/>
            <person name="Gross S."/>
            <person name="Guigo R."/>
            <person name="Gustafson E.A."/>
            <person name="Haerty W."/>
            <person name="Hahn M.W."/>
            <person name="Halligan D.L."/>
            <person name="Halpern A.L."/>
            <person name="Halter G.M."/>
            <person name="Han M.V."/>
            <person name="Heger A."/>
            <person name="Hillier L."/>
            <person name="Hinrichs A.S."/>
            <person name="Holmes I."/>
            <person name="Hoskins R.A."/>
            <person name="Hubisz M.J."/>
            <person name="Hultmark D."/>
            <person name="Huntley M.A."/>
            <person name="Jaffe D.B."/>
            <person name="Jagadeeshan S."/>
            <person name="Jeck W.R."/>
            <person name="Johnson J."/>
            <person name="Jones C.D."/>
            <person name="Jordan W.C."/>
            <person name="Karpen G.H."/>
            <person name="Kataoka E."/>
            <person name="Keightley P.D."/>
            <person name="Kheradpour P."/>
            <person name="Kirkness E.F."/>
            <person name="Koerich L.B."/>
            <person name="Kristiansen K."/>
            <person name="Kudrna D."/>
            <person name="Kulathinal R.J."/>
            <person name="Kumar S."/>
            <person name="Kwok R."/>
            <person name="Lander E."/>
            <person name="Langley C.H."/>
            <person name="Lapoint R."/>
            <person name="Lazzaro B.P."/>
            <person name="Lee S.J."/>
            <person name="Levesque L."/>
            <person name="Li R."/>
            <person name="Lin C.F."/>
            <person name="Lin M.F."/>
            <person name="Lindblad-Toh K."/>
            <person name="Llopart A."/>
            <person name="Long M."/>
            <person name="Low L."/>
            <person name="Lozovsky E."/>
            <person name="Lu J."/>
            <person name="Luo M."/>
            <person name="Machado C.A."/>
            <person name="Makalowski W."/>
            <person name="Marzo M."/>
            <person name="Matsuda M."/>
            <person name="Matzkin L."/>
            <person name="McAllister B."/>
            <person name="McBride C.S."/>
            <person name="McKernan B."/>
            <person name="McKernan K."/>
            <person name="Mendez-Lago M."/>
            <person name="Minx P."/>
            <person name="Mollenhauer M.U."/>
            <person name="Montooth K."/>
            <person name="Mount S.M."/>
            <person name="Mu X."/>
            <person name="Myers E."/>
            <person name="Negre B."/>
            <person name="Newfeld S."/>
            <person name="Nielsen R."/>
            <person name="Noor M.A."/>
            <person name="O'Grady P."/>
            <person name="Pachter L."/>
            <person name="Papaceit M."/>
            <person name="Parisi M.J."/>
            <person name="Parisi M."/>
            <person name="Parts L."/>
            <person name="Pedersen J.S."/>
            <person name="Pesole G."/>
            <person name="Phillippy A.M."/>
            <person name="Ponting C.P."/>
            <person name="Pop M."/>
            <person name="Porcelli D."/>
            <person name="Powell J.R."/>
            <person name="Prohaska S."/>
            <person name="Pruitt K."/>
            <person name="Puig M."/>
            <person name="Quesneville H."/>
            <person name="Ram K.R."/>
            <person name="Rand D."/>
            <person name="Rasmussen M.D."/>
            <person name="Reed L.K."/>
            <person name="Reenan R."/>
            <person name="Reily A."/>
            <person name="Remington K.A."/>
            <person name="Rieger T.T."/>
            <person name="Ritchie M.G."/>
            <person name="Robin C."/>
            <person name="Rogers Y.H."/>
            <person name="Rohde C."/>
            <person name="Rozas J."/>
            <person name="Rubenfield M.J."/>
            <person name="Ruiz A."/>
            <person name="Russo S."/>
            <person name="Salzberg S.L."/>
            <person name="Sanchez-Gracia A."/>
            <person name="Saranga D.J."/>
            <person name="Sato H."/>
            <person name="Schaeffer S.W."/>
            <person name="Schatz M.C."/>
            <person name="Schlenke T."/>
            <person name="Schwartz R."/>
            <person name="Segarra C."/>
            <person name="Singh R.S."/>
            <person name="Sirot L."/>
            <person name="Sirota M."/>
            <person name="Sisneros N.B."/>
            <person name="Smith C.D."/>
            <person name="Smith T.F."/>
            <person name="Spieth J."/>
            <person name="Stage D.E."/>
            <person name="Stark A."/>
            <person name="Stephan W."/>
            <person name="Strausberg R.L."/>
            <person name="Strempel S."/>
            <person name="Sturgill D."/>
            <person name="Sutton G."/>
            <person name="Sutton G.G."/>
            <person name="Tao W."/>
            <person name="Teichmann S."/>
            <person name="Tobari Y.N."/>
            <person name="Tomimura Y."/>
            <person name="Tsolas J.M."/>
            <person name="Valente V.L."/>
            <person name="Venter E."/>
            <person name="Venter J.C."/>
            <person name="Vicario S."/>
            <person name="Vieira F.G."/>
            <person name="Vilella A.J."/>
            <person name="Villasante A."/>
            <person name="Walenz B."/>
            <person name="Wang J."/>
            <person name="Wasserman M."/>
            <person name="Watts T."/>
            <person name="Wilson D."/>
            <person name="Wilson R.K."/>
            <person name="Wing R.A."/>
            <person name="Wolfner M.F."/>
            <person name="Wong A."/>
            <person name="Wong G.K."/>
            <person name="Wu C.I."/>
            <person name="Wu G."/>
            <person name="Yamamoto D."/>
            <person name="Yang H.P."/>
            <person name="Yang S.P."/>
            <person name="Yorke J.A."/>
            <person name="Yoshida K."/>
            <person name="Zdobnov E."/>
            <person name="Zhang P."/>
            <person name="Zhang Y."/>
            <person name="Zimin A.V."/>
            <person name="Baldwin J."/>
            <person name="Abdouelleil A."/>
            <person name="Abdulkadir J."/>
            <person name="Abebe A."/>
            <person name="Abera B."/>
            <person name="Abreu J."/>
            <person name="Acer S.C."/>
            <person name="Aftuck L."/>
            <person name="Alexander A."/>
            <person name="An P."/>
            <person name="Anderson E."/>
            <person name="Anderson S."/>
            <person name="Arachi H."/>
            <person name="Azer M."/>
            <person name="Bachantsang P."/>
            <person name="Barry A."/>
            <person name="Bayul T."/>
            <person name="Berlin A."/>
            <person name="Bessette D."/>
            <person name="Bloom T."/>
            <person name="Blye J."/>
            <person name="Boguslavskiy L."/>
            <person name="Bonnet C."/>
            <person name="Boukhgalter B."/>
            <person name="Bourzgui I."/>
            <person name="Brown A."/>
            <person name="Cahill P."/>
            <person name="Channer S."/>
            <person name="Cheshatsang Y."/>
            <person name="Chuda L."/>
            <person name="Citroen M."/>
            <person name="Collymore A."/>
            <person name="Cooke P."/>
            <person name="Costello M."/>
            <person name="D'Aco K."/>
            <person name="Daza R."/>
            <person name="De Haan G."/>
            <person name="DeGray S."/>
            <person name="DeMaso C."/>
            <person name="Dhargay N."/>
            <person name="Dooley K."/>
            <person name="Dooley E."/>
            <person name="Doricent M."/>
            <person name="Dorje P."/>
            <person name="Dorjee K."/>
            <person name="Dupes A."/>
            <person name="Elong R."/>
            <person name="Falk J."/>
            <person name="Farina A."/>
            <person name="Faro S."/>
            <person name="Ferguson D."/>
            <person name="Fisher S."/>
            <person name="Foley C.D."/>
            <person name="Franke A."/>
            <person name="Friedrich D."/>
            <person name="Gadbois L."/>
            <person name="Gearin G."/>
            <person name="Gearin C.R."/>
            <person name="Giannoukos G."/>
            <person name="Goode T."/>
            <person name="Graham J."/>
            <person name="Grandbois E."/>
            <person name="Grewal S."/>
            <person name="Gyaltsen K."/>
            <person name="Hafez N."/>
            <person name="Hagos B."/>
            <person name="Hall J."/>
            <person name="Henson C."/>
            <person name="Hollinger A."/>
            <person name="Honan T."/>
            <person name="Huard M.D."/>
            <person name="Hughes L."/>
            <person name="Hurhula B."/>
            <person name="Husby M.E."/>
            <person name="Kamat A."/>
            <person name="Kanga B."/>
            <person name="Kashin S."/>
            <person name="Khazanovich D."/>
            <person name="Kisner P."/>
            <person name="Lance K."/>
            <person name="Lara M."/>
            <person name="Lee W."/>
            <person name="Lennon N."/>
            <person name="Letendre F."/>
            <person name="LeVine R."/>
            <person name="Lipovsky A."/>
            <person name="Liu X."/>
            <person name="Liu J."/>
            <person name="Liu S."/>
            <person name="Lokyitsang T."/>
            <person name="Lokyitsang Y."/>
            <person name="Lubonja R."/>
            <person name="Lui A."/>
            <person name="MacDonald P."/>
            <person name="Magnisalis V."/>
            <person name="Maru K."/>
            <person name="Matthews C."/>
            <person name="McCusker W."/>
            <person name="McDonough S."/>
            <person name="Mehta T."/>
            <person name="Meldrim J."/>
            <person name="Meneus L."/>
            <person name="Mihai O."/>
            <person name="Mihalev A."/>
            <person name="Mihova T."/>
            <person name="Mittelman R."/>
            <person name="Mlenga V."/>
            <person name="Montmayeur A."/>
            <person name="Mulrain L."/>
            <person name="Navidi A."/>
            <person name="Naylor J."/>
            <person name="Negash T."/>
            <person name="Nguyen T."/>
            <person name="Nguyen N."/>
            <person name="Nicol R."/>
            <person name="Norbu C."/>
            <person name="Norbu N."/>
            <person name="Novod N."/>
            <person name="O'Neill B."/>
            <person name="Osman S."/>
            <person name="Markiewicz E."/>
            <person name="Oyono O.L."/>
            <person name="Patti C."/>
            <person name="Phunkhang P."/>
            <person name="Pierre F."/>
            <person name="Priest M."/>
            <person name="Raghuraman S."/>
            <person name="Rege F."/>
            <person name="Reyes R."/>
            <person name="Rise C."/>
            <person name="Rogov P."/>
            <person name="Ross K."/>
            <person name="Ryan E."/>
            <person name="Settipalli S."/>
            <person name="Shea T."/>
            <person name="Sherpa N."/>
            <person name="Shi L."/>
            <person name="Shih D."/>
            <person name="Sparrow T."/>
            <person name="Spaulding J."/>
            <person name="Stalker J."/>
            <person name="Stange-Thomann N."/>
            <person name="Stavropoulos S."/>
            <person name="Stone C."/>
            <person name="Strader C."/>
            <person name="Tesfaye S."/>
            <person name="Thomson T."/>
            <person name="Thoulutsang Y."/>
            <person name="Thoulutsang D."/>
            <person name="Topham K."/>
            <person name="Topping I."/>
            <person name="Tsamla T."/>
            <person name="Vassiliev H."/>
            <person name="Vo A."/>
            <person name="Wangchuk T."/>
            <person name="Wangdi T."/>
            <person name="Weiand M."/>
            <person name="Wilkinson J."/>
            <person name="Wilson A."/>
            <person name="Yadav S."/>
            <person name="Young G."/>
            <person name="Yu Q."/>
            <person name="Zembek L."/>
            <person name="Zhong D."/>
            <person name="Zimmer A."/>
            <person name="Zwirko Z."/>
            <person name="Jaffe D.B."/>
            <person name="Alvarez P."/>
            <person name="Brockman W."/>
            <person name="Butler J."/>
            <person name="Chin C."/>
            <person name="Gnerre S."/>
            <person name="Grabherr M."/>
            <person name="Kleber M."/>
            <person name="Mauceli E."/>
            <person name="MacCallum I."/>
        </authorList>
    </citation>
    <scope>NUCLEOTIDE SEQUENCE [LARGE SCALE GENOMIC DNA]</scope>
    <source>
        <strain evidence="9">Tucson 14030-0811.24</strain>
    </source>
</reference>
<feature type="region of interest" description="Disordered" evidence="4">
    <location>
        <begin position="267"/>
        <end position="534"/>
    </location>
</feature>
<feature type="compositionally biased region" description="Polar residues" evidence="4">
    <location>
        <begin position="42"/>
        <end position="64"/>
    </location>
</feature>
<evidence type="ECO:0000256" key="4">
    <source>
        <dbReference type="SAM" id="MobiDB-lite"/>
    </source>
</evidence>
<evidence type="ECO:0000313" key="8">
    <source>
        <dbReference type="EMBL" id="KRF97681.1"/>
    </source>
</evidence>
<dbReference type="InterPro" id="IPR055251">
    <property type="entry name" value="SOS1_NGEF_PH"/>
</dbReference>
<dbReference type="PROSITE" id="PS50003">
    <property type="entry name" value="PH_DOMAIN"/>
    <property type="match status" value="1"/>
</dbReference>
<keyword evidence="2" id="KW-0344">Guanine-nucleotide releasing factor</keyword>
<keyword evidence="9" id="KW-1185">Reference proteome</keyword>
<dbReference type="Pfam" id="PF00621">
    <property type="entry name" value="RhoGEF"/>
    <property type="match status" value="1"/>
</dbReference>
<feature type="compositionally biased region" description="Polar residues" evidence="4">
    <location>
        <begin position="94"/>
        <end position="103"/>
    </location>
</feature>
<feature type="domain" description="DH" evidence="7">
    <location>
        <begin position="532"/>
        <end position="714"/>
    </location>
</feature>
<feature type="domain" description="SH3" evidence="5">
    <location>
        <begin position="202"/>
        <end position="272"/>
    </location>
</feature>
<keyword evidence="1 3" id="KW-0728">SH3 domain</keyword>
<dbReference type="Gene3D" id="2.30.30.40">
    <property type="entry name" value="SH3 Domains"/>
    <property type="match status" value="1"/>
</dbReference>
<dbReference type="GO" id="GO:0007411">
    <property type="term" value="P:axon guidance"/>
    <property type="evidence" value="ECO:0007669"/>
    <property type="project" value="TreeGrafter"/>
</dbReference>
<dbReference type="PROSITE" id="PS00741">
    <property type="entry name" value="DH_1"/>
    <property type="match status" value="1"/>
</dbReference>
<name>A0A0Q9WZR5_DROWI</name>
<feature type="compositionally biased region" description="Gly residues" evidence="4">
    <location>
        <begin position="19"/>
        <end position="28"/>
    </location>
</feature>
<feature type="compositionally biased region" description="Polar residues" evidence="4">
    <location>
        <begin position="292"/>
        <end position="302"/>
    </location>
</feature>
<dbReference type="GO" id="GO:0005085">
    <property type="term" value="F:guanyl-nucleotide exchange factor activity"/>
    <property type="evidence" value="ECO:0007669"/>
    <property type="project" value="UniProtKB-KW"/>
</dbReference>
<dbReference type="Gene3D" id="2.30.29.30">
    <property type="entry name" value="Pleckstrin-homology domain (PH domain)/Phosphotyrosine-binding domain (PTB)"/>
    <property type="match status" value="1"/>
</dbReference>
<dbReference type="SMART" id="SM00325">
    <property type="entry name" value="RhoGEF"/>
    <property type="match status" value="1"/>
</dbReference>
<dbReference type="SUPFAM" id="SSF50044">
    <property type="entry name" value="SH3-domain"/>
    <property type="match status" value="1"/>
</dbReference>
<feature type="region of interest" description="Disordered" evidence="4">
    <location>
        <begin position="1"/>
        <end position="158"/>
    </location>
</feature>
<dbReference type="InterPro" id="IPR051336">
    <property type="entry name" value="RhoGEF_Guanine_NuclExch_SF"/>
</dbReference>
<feature type="compositionally biased region" description="Gly residues" evidence="4">
    <location>
        <begin position="474"/>
        <end position="498"/>
    </location>
</feature>
<dbReference type="Proteomes" id="UP000007798">
    <property type="component" value="Unassembled WGS sequence"/>
</dbReference>
<dbReference type="SUPFAM" id="SSF50729">
    <property type="entry name" value="PH domain-like"/>
    <property type="match status" value="1"/>
</dbReference>
<dbReference type="InterPro" id="IPR035899">
    <property type="entry name" value="DBL_dom_sf"/>
</dbReference>
<gene>
    <name evidence="8" type="primary">Dwil\GK16864</name>
    <name evidence="8" type="ORF">Dwil_GK16864</name>
</gene>
<organism evidence="8 9">
    <name type="scientific">Drosophila willistoni</name>
    <name type="common">Fruit fly</name>
    <dbReference type="NCBI Taxonomy" id="7260"/>
    <lineage>
        <taxon>Eukaryota</taxon>
        <taxon>Metazoa</taxon>
        <taxon>Ecdysozoa</taxon>
        <taxon>Arthropoda</taxon>
        <taxon>Hexapoda</taxon>
        <taxon>Insecta</taxon>
        <taxon>Pterygota</taxon>
        <taxon>Neoptera</taxon>
        <taxon>Endopterygota</taxon>
        <taxon>Diptera</taxon>
        <taxon>Brachycera</taxon>
        <taxon>Muscomorpha</taxon>
        <taxon>Ephydroidea</taxon>
        <taxon>Drosophilidae</taxon>
        <taxon>Drosophila</taxon>
        <taxon>Sophophora</taxon>
    </lineage>
</organism>
<dbReference type="GO" id="GO:0019898">
    <property type="term" value="C:extrinsic component of membrane"/>
    <property type="evidence" value="ECO:0007669"/>
    <property type="project" value="TreeGrafter"/>
</dbReference>
<evidence type="ECO:0000259" key="5">
    <source>
        <dbReference type="PROSITE" id="PS50002"/>
    </source>
</evidence>
<feature type="compositionally biased region" description="Low complexity" evidence="4">
    <location>
        <begin position="386"/>
        <end position="403"/>
    </location>
</feature>
<dbReference type="InterPro" id="IPR001331">
    <property type="entry name" value="GDS_CDC24_CS"/>
</dbReference>
<proteinExistence type="predicted"/>
<dbReference type="SUPFAM" id="SSF48065">
    <property type="entry name" value="DBL homology domain (DH-domain)"/>
    <property type="match status" value="1"/>
</dbReference>
<accession>A0A0Q9WZR5</accession>
<feature type="compositionally biased region" description="Basic and acidic residues" evidence="4">
    <location>
        <begin position="335"/>
        <end position="363"/>
    </location>
</feature>
<dbReference type="AlphaFoldDB" id="A0A0Q9WZR5"/>
<dbReference type="InterPro" id="IPR001849">
    <property type="entry name" value="PH_domain"/>
</dbReference>
<evidence type="ECO:0000256" key="2">
    <source>
        <dbReference type="ARBA" id="ARBA00022658"/>
    </source>
</evidence>
<dbReference type="SMART" id="SM00233">
    <property type="entry name" value="PH"/>
    <property type="match status" value="1"/>
</dbReference>
<feature type="compositionally biased region" description="Polar residues" evidence="4">
    <location>
        <begin position="121"/>
        <end position="134"/>
    </location>
</feature>